<dbReference type="Proteomes" id="UP000285092">
    <property type="component" value="Unassembled WGS sequence"/>
</dbReference>
<dbReference type="SUPFAM" id="SSF55874">
    <property type="entry name" value="ATPase domain of HSP90 chaperone/DNA topoisomerase II/histidine kinase"/>
    <property type="match status" value="1"/>
</dbReference>
<dbReference type="SMART" id="SM00065">
    <property type="entry name" value="GAF"/>
    <property type="match status" value="1"/>
</dbReference>
<keyword evidence="18" id="KW-1185">Reference proteome</keyword>
<protein>
    <recommendedName>
        <fullName evidence="2">histidine kinase</fullName>
        <ecNumber evidence="2">2.7.13.3</ecNumber>
    </recommendedName>
</protein>
<keyword evidence="9" id="KW-0677">Repeat</keyword>
<name>A0A418ND68_9SPHN</name>
<dbReference type="EMBL" id="QXFK01000019">
    <property type="protein sequence ID" value="RIV75755.1"/>
    <property type="molecule type" value="Genomic_DNA"/>
</dbReference>
<feature type="domain" description="PAC" evidence="16">
    <location>
        <begin position="260"/>
        <end position="312"/>
    </location>
</feature>
<evidence type="ECO:0000256" key="7">
    <source>
        <dbReference type="ARBA" id="ARBA00022643"/>
    </source>
</evidence>
<dbReference type="OrthoDB" id="136506at2"/>
<dbReference type="GO" id="GO:0005524">
    <property type="term" value="F:ATP binding"/>
    <property type="evidence" value="ECO:0007669"/>
    <property type="project" value="UniProtKB-KW"/>
</dbReference>
<dbReference type="PANTHER" id="PTHR41523">
    <property type="entry name" value="TWO-COMPONENT SYSTEM SENSOR PROTEIN"/>
    <property type="match status" value="1"/>
</dbReference>
<keyword evidence="7" id="KW-0288">FMN</keyword>
<dbReference type="InterPro" id="IPR035965">
    <property type="entry name" value="PAS-like_dom_sf"/>
</dbReference>
<reference evidence="17 18" key="1">
    <citation type="submission" date="2018-08" db="EMBL/GenBank/DDBJ databases">
        <title>Altererythrobacter sp.Ery1 and Ery12, the genome sequencing of novel strains in genus Alterythrobacter.</title>
        <authorList>
            <person name="Cheng H."/>
            <person name="Wu Y.-H."/>
            <person name="Fang C."/>
            <person name="Xu X.-W."/>
        </authorList>
    </citation>
    <scope>NUCLEOTIDE SEQUENCE [LARGE SCALE GENOMIC DNA]</scope>
    <source>
        <strain evidence="17 18">Ery1</strain>
    </source>
</reference>
<dbReference type="InterPro" id="IPR000700">
    <property type="entry name" value="PAS-assoc_C"/>
</dbReference>
<dbReference type="Pfam" id="PF07536">
    <property type="entry name" value="HWE_HK"/>
    <property type="match status" value="1"/>
</dbReference>
<evidence type="ECO:0000256" key="11">
    <source>
        <dbReference type="ARBA" id="ARBA00022777"/>
    </source>
</evidence>
<dbReference type="RefSeq" id="WP_119514680.1">
    <property type="nucleotide sequence ID" value="NZ_QXFK01000019.1"/>
</dbReference>
<dbReference type="PROSITE" id="PS50113">
    <property type="entry name" value="PAC"/>
    <property type="match status" value="1"/>
</dbReference>
<evidence type="ECO:0000256" key="9">
    <source>
        <dbReference type="ARBA" id="ARBA00022737"/>
    </source>
</evidence>
<dbReference type="SMART" id="SM00086">
    <property type="entry name" value="PAC"/>
    <property type="match status" value="1"/>
</dbReference>
<dbReference type="InterPro" id="IPR013655">
    <property type="entry name" value="PAS_fold_3"/>
</dbReference>
<dbReference type="InterPro" id="IPR000014">
    <property type="entry name" value="PAS"/>
</dbReference>
<sequence length="505" mass="55189">MQPNDSTLWPHRAAPAPAFCGDGQRAKVLAAHGFNSLRDDPELAEIARFAAQLCDAPVALVTLVEAERQRFLARTGVDIDETPRSTSLCAHAMMGGGLLVVPDATQDPRFADFELVTGEFGLRFYAGAPLASAEGAPIGALCVIDTAPRPDGLTDLQRHGLTVLAQTVKRRIQARRESRESEAEHARRNAQFRTLGDWLPDIIWSSDGEGRFDYFSGRWEKVTGRKPPRDIEGWQPFIHPDDWDATYAGWTDCSARGDTYEAEYRLSQTDGGWRWTMARALPVKNESGAVMRWFGTLTDIDEKRRQADSSGAVAHEMVHRIKNIFALISGLVSVRTRGHEELRDFGENLVGTIAALAKAQDFVRVSGAEGSGDLRGLVQGLLDPFSGEDSAHISVEGDTAPIGSRSATPLALVLHELATNSVKYGALSVETGRVAITLQAEDEDMVVHWVEAGGPEPVVVNEGRGFGTRLIDMSVTAQLDGKVERDWRKEGLAVTLRLSREKLAN</sequence>
<keyword evidence="12" id="KW-0067">ATP-binding</keyword>
<dbReference type="SUPFAM" id="SSF55781">
    <property type="entry name" value="GAF domain-like"/>
    <property type="match status" value="1"/>
</dbReference>
<comment type="catalytic activity">
    <reaction evidence="1">
        <text>ATP + protein L-histidine = ADP + protein N-phospho-L-histidine.</text>
        <dbReference type="EC" id="2.7.13.3"/>
    </reaction>
</comment>
<evidence type="ECO:0000256" key="10">
    <source>
        <dbReference type="ARBA" id="ARBA00022741"/>
    </source>
</evidence>
<evidence type="ECO:0000313" key="17">
    <source>
        <dbReference type="EMBL" id="RIV75755.1"/>
    </source>
</evidence>
<evidence type="ECO:0000256" key="2">
    <source>
        <dbReference type="ARBA" id="ARBA00012438"/>
    </source>
</evidence>
<organism evidence="17 18">
    <name type="scientific">Pelagerythrobacter aerophilus</name>
    <dbReference type="NCBI Taxonomy" id="2306995"/>
    <lineage>
        <taxon>Bacteria</taxon>
        <taxon>Pseudomonadati</taxon>
        <taxon>Pseudomonadota</taxon>
        <taxon>Alphaproteobacteria</taxon>
        <taxon>Sphingomonadales</taxon>
        <taxon>Erythrobacteraceae</taxon>
        <taxon>Pelagerythrobacter</taxon>
    </lineage>
</organism>
<dbReference type="PANTHER" id="PTHR41523:SF8">
    <property type="entry name" value="ETHYLENE RESPONSE SENSOR PROTEIN"/>
    <property type="match status" value="1"/>
</dbReference>
<keyword evidence="13" id="KW-0157">Chromophore</keyword>
<evidence type="ECO:0000256" key="8">
    <source>
        <dbReference type="ARBA" id="ARBA00022679"/>
    </source>
</evidence>
<keyword evidence="14" id="KW-0843">Virulence</keyword>
<dbReference type="Gene3D" id="3.30.450.20">
    <property type="entry name" value="PAS domain"/>
    <property type="match status" value="1"/>
</dbReference>
<dbReference type="CDD" id="cd00130">
    <property type="entry name" value="PAS"/>
    <property type="match status" value="1"/>
</dbReference>
<evidence type="ECO:0000256" key="5">
    <source>
        <dbReference type="ARBA" id="ARBA00022606"/>
    </source>
</evidence>
<evidence type="ECO:0000259" key="16">
    <source>
        <dbReference type="PROSITE" id="PS50113"/>
    </source>
</evidence>
<evidence type="ECO:0000256" key="14">
    <source>
        <dbReference type="ARBA" id="ARBA00023026"/>
    </source>
</evidence>
<proteinExistence type="predicted"/>
<evidence type="ECO:0000256" key="3">
    <source>
        <dbReference type="ARBA" id="ARBA00022543"/>
    </source>
</evidence>
<dbReference type="Pfam" id="PF08447">
    <property type="entry name" value="PAS_3"/>
    <property type="match status" value="1"/>
</dbReference>
<gene>
    <name evidence="17" type="ORF">D2V04_15885</name>
</gene>
<dbReference type="InterPro" id="IPR036890">
    <property type="entry name" value="HATPase_C_sf"/>
</dbReference>
<dbReference type="SUPFAM" id="SSF55785">
    <property type="entry name" value="PYP-like sensor domain (PAS domain)"/>
    <property type="match status" value="1"/>
</dbReference>
<evidence type="ECO:0000256" key="12">
    <source>
        <dbReference type="ARBA" id="ARBA00022840"/>
    </source>
</evidence>
<evidence type="ECO:0000256" key="1">
    <source>
        <dbReference type="ARBA" id="ARBA00000085"/>
    </source>
</evidence>
<dbReference type="Gene3D" id="3.30.565.10">
    <property type="entry name" value="Histidine kinase-like ATPase, C-terminal domain"/>
    <property type="match status" value="1"/>
</dbReference>
<dbReference type="NCBIfam" id="TIGR00229">
    <property type="entry name" value="sensory_box"/>
    <property type="match status" value="1"/>
</dbReference>
<keyword evidence="8" id="KW-0808">Transferase</keyword>
<accession>A0A418ND68</accession>
<keyword evidence="11" id="KW-0418">Kinase</keyword>
<dbReference type="GO" id="GO:0004673">
    <property type="term" value="F:protein histidine kinase activity"/>
    <property type="evidence" value="ECO:0007669"/>
    <property type="project" value="UniProtKB-EC"/>
</dbReference>
<keyword evidence="3" id="KW-0600">Photoreceptor protein</keyword>
<keyword evidence="5" id="KW-0716">Sensory transduction</keyword>
<dbReference type="AlphaFoldDB" id="A0A418ND68"/>
<dbReference type="InterPro" id="IPR001610">
    <property type="entry name" value="PAC"/>
</dbReference>
<dbReference type="GO" id="GO:0009881">
    <property type="term" value="F:photoreceptor activity"/>
    <property type="evidence" value="ECO:0007669"/>
    <property type="project" value="UniProtKB-KW"/>
</dbReference>
<keyword evidence="6" id="KW-0285">Flavoprotein</keyword>
<dbReference type="Gene3D" id="3.30.450.40">
    <property type="match status" value="1"/>
</dbReference>
<dbReference type="SMART" id="SM00911">
    <property type="entry name" value="HWE_HK"/>
    <property type="match status" value="1"/>
</dbReference>
<evidence type="ECO:0000256" key="6">
    <source>
        <dbReference type="ARBA" id="ARBA00022630"/>
    </source>
</evidence>
<evidence type="ECO:0000256" key="13">
    <source>
        <dbReference type="ARBA" id="ARBA00022991"/>
    </source>
</evidence>
<keyword evidence="10" id="KW-0547">Nucleotide-binding</keyword>
<dbReference type="InterPro" id="IPR011102">
    <property type="entry name" value="Sig_transdc_His_kinase_HWE"/>
</dbReference>
<dbReference type="FunFam" id="3.30.450.20:FF:000099">
    <property type="entry name" value="Sensory box sensor histidine kinase"/>
    <property type="match status" value="1"/>
</dbReference>
<dbReference type="EC" id="2.7.13.3" evidence="2"/>
<dbReference type="InterPro" id="IPR003018">
    <property type="entry name" value="GAF"/>
</dbReference>
<evidence type="ECO:0000313" key="18">
    <source>
        <dbReference type="Proteomes" id="UP000285092"/>
    </source>
</evidence>
<evidence type="ECO:0000256" key="15">
    <source>
        <dbReference type="ARBA" id="ARBA00023170"/>
    </source>
</evidence>
<dbReference type="InterPro" id="IPR029016">
    <property type="entry name" value="GAF-like_dom_sf"/>
</dbReference>
<keyword evidence="4" id="KW-0597">Phosphoprotein</keyword>
<evidence type="ECO:0000256" key="4">
    <source>
        <dbReference type="ARBA" id="ARBA00022553"/>
    </source>
</evidence>
<comment type="caution">
    <text evidence="17">The sequence shown here is derived from an EMBL/GenBank/DDBJ whole genome shotgun (WGS) entry which is preliminary data.</text>
</comment>
<keyword evidence="15" id="KW-0675">Receptor</keyword>